<dbReference type="InterPro" id="IPR050445">
    <property type="entry name" value="Bact_polysacc_biosynth/exp"/>
</dbReference>
<feature type="transmembrane region" description="Helical" evidence="10">
    <location>
        <begin position="15"/>
        <end position="32"/>
    </location>
</feature>
<keyword evidence="4 10" id="KW-0812">Transmembrane</keyword>
<comment type="caution">
    <text evidence="12">The sequence shown here is derived from an EMBL/GenBank/DDBJ whole genome shotgun (WGS) entry which is preliminary data.</text>
</comment>
<feature type="compositionally biased region" description="Basic and acidic residues" evidence="9">
    <location>
        <begin position="561"/>
        <end position="570"/>
    </location>
</feature>
<protein>
    <submittedName>
        <fullName evidence="12">Polysaccharide biosynthesis tyrosine autokinase</fullName>
        <ecNumber evidence="12">2.7.10.2</ecNumber>
    </submittedName>
</protein>
<dbReference type="Proteomes" id="UP001172708">
    <property type="component" value="Unassembled WGS sequence"/>
</dbReference>
<dbReference type="SUPFAM" id="SSF52540">
    <property type="entry name" value="P-loop containing nucleoside triphosphate hydrolases"/>
    <property type="match status" value="1"/>
</dbReference>
<evidence type="ECO:0000256" key="9">
    <source>
        <dbReference type="SAM" id="MobiDB-lite"/>
    </source>
</evidence>
<reference evidence="12" key="1">
    <citation type="submission" date="2023-06" db="EMBL/GenBank/DDBJ databases">
        <title>Egi l300058.</title>
        <authorList>
            <person name="Gao L."/>
            <person name="Fang B.-Z."/>
            <person name="Li W.-J."/>
        </authorList>
    </citation>
    <scope>NUCLEOTIDE SEQUENCE</scope>
    <source>
        <strain evidence="12">EGI L300058</strain>
    </source>
</reference>
<keyword evidence="13" id="KW-1185">Reference proteome</keyword>
<dbReference type="Pfam" id="PF02706">
    <property type="entry name" value="Wzz"/>
    <property type="match status" value="1"/>
</dbReference>
<keyword evidence="6" id="KW-0067">ATP-binding</keyword>
<accession>A0ABT8GK06</accession>
<evidence type="ECO:0000256" key="4">
    <source>
        <dbReference type="ARBA" id="ARBA00022692"/>
    </source>
</evidence>
<keyword evidence="5" id="KW-0547">Nucleotide-binding</keyword>
<dbReference type="InterPro" id="IPR005702">
    <property type="entry name" value="Wzc-like_C"/>
</dbReference>
<evidence type="ECO:0000256" key="2">
    <source>
        <dbReference type="ARBA" id="ARBA00006683"/>
    </source>
</evidence>
<feature type="compositionally biased region" description="Basic and acidic residues" evidence="9">
    <location>
        <begin position="520"/>
        <end position="542"/>
    </location>
</feature>
<name>A0ABT8GK06_9MICO</name>
<dbReference type="PANTHER" id="PTHR32309">
    <property type="entry name" value="TYROSINE-PROTEIN KINASE"/>
    <property type="match status" value="1"/>
</dbReference>
<keyword evidence="8 10" id="KW-0472">Membrane</keyword>
<evidence type="ECO:0000256" key="8">
    <source>
        <dbReference type="ARBA" id="ARBA00023136"/>
    </source>
</evidence>
<sequence>MTLNEMLTVLWRRKWLMIAIVIVTMVVAVMLVQRQVPTYQSGAVVRTSATVAEAAGVSQLAGVPVDVSPFVLLSDGKLGEIVAETEPQVAEISPQEVEIVPDELYGMERLYVDATATSAEDAQSLAQAYAAAYVTHIDSEVARAIVELTEQRDSALKEAQDLQAEALEDPEDSIIASRLADALGRYGGARESVRVLESGGSSASVQVVATPGQLTGADTTTIFAIALFSGLVAAIGAALLRDQFDPRLRGEAEAERLTTLPVLGELAFDRGVRRTHDTLPVTRTQATALAESLRSARSALQVLLPSEHAAFVMTSVEPGDGKSFASANIALAWARAGKNVILVGGDLRRPSLQTYFGAAAMGPGLAEIMQEGLEMGKPPTRSAVEARLKSTDFRGLRVLPSGTPPADPADLLANSAVADVVGVLRGLADVVIFDSPPSLRLVDASLIAKHTDGIAVIAWDGRTHRDHLVETVESLSLNGLHILGVIVNGAKRRHPRSYTPYYVKSSTPPSRLRGVARKLGRSDDDADRAFDALVKDDPRDTGSRGPRTRGGGSQGSSEPTSGDHEHTPRR</sequence>
<dbReference type="InterPro" id="IPR003856">
    <property type="entry name" value="LPS_length_determ_N"/>
</dbReference>
<dbReference type="NCBIfam" id="TIGR01007">
    <property type="entry name" value="eps_fam"/>
    <property type="match status" value="1"/>
</dbReference>
<evidence type="ECO:0000259" key="11">
    <source>
        <dbReference type="Pfam" id="PF02706"/>
    </source>
</evidence>
<feature type="domain" description="Polysaccharide chain length determinant N-terminal" evidence="11">
    <location>
        <begin position="2"/>
        <end position="59"/>
    </location>
</feature>
<dbReference type="InterPro" id="IPR027417">
    <property type="entry name" value="P-loop_NTPase"/>
</dbReference>
<organism evidence="12 13">
    <name type="scientific">Demequina muriae</name>
    <dbReference type="NCBI Taxonomy" id="3051664"/>
    <lineage>
        <taxon>Bacteria</taxon>
        <taxon>Bacillati</taxon>
        <taxon>Actinomycetota</taxon>
        <taxon>Actinomycetes</taxon>
        <taxon>Micrococcales</taxon>
        <taxon>Demequinaceae</taxon>
        <taxon>Demequina</taxon>
    </lineage>
</organism>
<evidence type="ECO:0000256" key="10">
    <source>
        <dbReference type="SAM" id="Phobius"/>
    </source>
</evidence>
<proteinExistence type="inferred from homology"/>
<dbReference type="EMBL" id="JAUHQA010000001">
    <property type="protein sequence ID" value="MDN4481767.1"/>
    <property type="molecule type" value="Genomic_DNA"/>
</dbReference>
<keyword evidence="12" id="KW-0808">Transferase</keyword>
<dbReference type="Gene3D" id="3.40.50.300">
    <property type="entry name" value="P-loop containing nucleotide triphosphate hydrolases"/>
    <property type="match status" value="1"/>
</dbReference>
<dbReference type="GO" id="GO:0004715">
    <property type="term" value="F:non-membrane spanning protein tyrosine kinase activity"/>
    <property type="evidence" value="ECO:0007669"/>
    <property type="project" value="UniProtKB-EC"/>
</dbReference>
<evidence type="ECO:0000256" key="3">
    <source>
        <dbReference type="ARBA" id="ARBA00022475"/>
    </source>
</evidence>
<keyword evidence="3" id="KW-1003">Cell membrane</keyword>
<evidence type="ECO:0000256" key="6">
    <source>
        <dbReference type="ARBA" id="ARBA00022840"/>
    </source>
</evidence>
<evidence type="ECO:0000256" key="1">
    <source>
        <dbReference type="ARBA" id="ARBA00004651"/>
    </source>
</evidence>
<dbReference type="EC" id="2.7.10.2" evidence="12"/>
<dbReference type="CDD" id="cd05387">
    <property type="entry name" value="BY-kinase"/>
    <property type="match status" value="1"/>
</dbReference>
<comment type="similarity">
    <text evidence="2">Belongs to the CpsC/CapA family.</text>
</comment>
<dbReference type="RefSeq" id="WP_301143509.1">
    <property type="nucleotide sequence ID" value="NZ_JAUHQA010000001.1"/>
</dbReference>
<dbReference type="PANTHER" id="PTHR32309:SF31">
    <property type="entry name" value="CAPSULAR EXOPOLYSACCHARIDE FAMILY"/>
    <property type="match status" value="1"/>
</dbReference>
<evidence type="ECO:0000313" key="12">
    <source>
        <dbReference type="EMBL" id="MDN4481767.1"/>
    </source>
</evidence>
<comment type="subcellular location">
    <subcellularLocation>
        <location evidence="1">Cell membrane</location>
        <topology evidence="1">Multi-pass membrane protein</topology>
    </subcellularLocation>
</comment>
<evidence type="ECO:0000313" key="13">
    <source>
        <dbReference type="Proteomes" id="UP001172708"/>
    </source>
</evidence>
<evidence type="ECO:0000256" key="7">
    <source>
        <dbReference type="ARBA" id="ARBA00022989"/>
    </source>
</evidence>
<gene>
    <name evidence="12" type="ORF">QQX02_12625</name>
</gene>
<evidence type="ECO:0000256" key="5">
    <source>
        <dbReference type="ARBA" id="ARBA00022741"/>
    </source>
</evidence>
<feature type="transmembrane region" description="Helical" evidence="10">
    <location>
        <begin position="221"/>
        <end position="240"/>
    </location>
</feature>
<keyword evidence="7 10" id="KW-1133">Transmembrane helix</keyword>
<feature type="region of interest" description="Disordered" evidence="9">
    <location>
        <begin position="498"/>
        <end position="570"/>
    </location>
</feature>